<dbReference type="Gene3D" id="3.30.429.10">
    <property type="entry name" value="Macrophage Migration Inhibitory Factor"/>
    <property type="match status" value="1"/>
</dbReference>
<dbReference type="EMBL" id="UGYO01000002">
    <property type="protein sequence ID" value="SUJ03118.1"/>
    <property type="molecule type" value="Genomic_DNA"/>
</dbReference>
<evidence type="ECO:0000313" key="2">
    <source>
        <dbReference type="EMBL" id="SUJ03118.1"/>
    </source>
</evidence>
<dbReference type="EC" id="5.3.3.10" evidence="2"/>
<dbReference type="EMBL" id="AP024613">
    <property type="protein sequence ID" value="BCV45446.1"/>
    <property type="molecule type" value="Genomic_DNA"/>
</dbReference>
<gene>
    <name evidence="2" type="primary">hpcD</name>
    <name evidence="2" type="ORF">NCTC10738_03554</name>
    <name evidence="1" type="ORF">TUM17379_24640</name>
</gene>
<reference evidence="2 3" key="1">
    <citation type="submission" date="2018-06" db="EMBL/GenBank/DDBJ databases">
        <authorList>
            <consortium name="Pathogen Informatics"/>
            <person name="Doyle S."/>
        </authorList>
    </citation>
    <scope>NUCLEOTIDE SEQUENCE [LARGE SCALE GENOMIC DNA]</scope>
    <source>
        <strain evidence="2 3">NCTC10738</strain>
    </source>
</reference>
<protein>
    <submittedName>
        <fullName evidence="2">5-carboxymethyl-2-hydroxymuconate Delta-isomerase</fullName>
        <ecNumber evidence="2">5.3.3.10</ecNumber>
    </submittedName>
    <submittedName>
        <fullName evidence="1">5-carboxymethyl-2-hydroxymuconate isomerase</fullName>
    </submittedName>
</protein>
<dbReference type="SUPFAM" id="SSF55331">
    <property type="entry name" value="Tautomerase/MIF"/>
    <property type="match status" value="1"/>
</dbReference>
<evidence type="ECO:0000313" key="1">
    <source>
        <dbReference type="EMBL" id="BCV45446.1"/>
    </source>
</evidence>
<dbReference type="PANTHER" id="PTHR37950:SF1">
    <property type="entry name" value="4-HYDROXYPHENYLACETATE CATABOLISM PROTEIN"/>
    <property type="match status" value="1"/>
</dbReference>
<dbReference type="RefSeq" id="WP_115390247.1">
    <property type="nucleotide sequence ID" value="NZ_AP024613.1"/>
</dbReference>
<dbReference type="InterPro" id="IPR014347">
    <property type="entry name" value="Tautomerase/MIF_sf"/>
</dbReference>
<dbReference type="Pfam" id="PF02962">
    <property type="entry name" value="CHMI"/>
    <property type="match status" value="1"/>
</dbReference>
<keyword evidence="3" id="KW-1185">Reference proteome</keyword>
<proteinExistence type="predicted"/>
<dbReference type="InterPro" id="IPR004220">
    <property type="entry name" value="5-COMe_2-OHmuconate_Isoase"/>
</dbReference>
<reference evidence="1" key="2">
    <citation type="submission" date="2021-05" db="EMBL/GenBank/DDBJ databases">
        <title>Molecular characterization for Shewanella algae harboring chromosomal blaOXA-55-like strains isolated from clinical and environment sample.</title>
        <authorList>
            <person name="Ohama Y."/>
            <person name="Aoki K."/>
            <person name="Harada S."/>
            <person name="Moriya K."/>
            <person name="Ishii Y."/>
            <person name="Tateda K."/>
        </authorList>
    </citation>
    <scope>NUCLEOTIDE SEQUENCE</scope>
    <source>
        <strain evidence="1">TUM17379</strain>
    </source>
</reference>
<sequence length="114" mass="12322">MPHCIIEYSAPLAQQLSIAKLVQAVHQGAIDSGLFTPSAIKSRAHACEHFLVGEDSAQSFIHVRLAIMPGRTDEQKQALTQSVFAALEPTAAKVDSVSLEVTELHQPSYLKRGS</sequence>
<keyword evidence="2" id="KW-0413">Isomerase</keyword>
<dbReference type="PANTHER" id="PTHR37950">
    <property type="entry name" value="4-HYDROXYPHENYLACETATE CATABOLISM PROTEIN"/>
    <property type="match status" value="1"/>
</dbReference>
<dbReference type="GO" id="GO:0008704">
    <property type="term" value="F:5-carboxymethyl-2-hydroxymuconate delta-isomerase activity"/>
    <property type="evidence" value="ECO:0007669"/>
    <property type="project" value="UniProtKB-EC"/>
</dbReference>
<dbReference type="AlphaFoldDB" id="A0A380BL97"/>
<organism evidence="2 3">
    <name type="scientific">Shewanella algae</name>
    <dbReference type="NCBI Taxonomy" id="38313"/>
    <lineage>
        <taxon>Bacteria</taxon>
        <taxon>Pseudomonadati</taxon>
        <taxon>Pseudomonadota</taxon>
        <taxon>Gammaproteobacteria</taxon>
        <taxon>Alteromonadales</taxon>
        <taxon>Shewanellaceae</taxon>
        <taxon>Shewanella</taxon>
    </lineage>
</organism>
<dbReference type="Proteomes" id="UP000825078">
    <property type="component" value="Chromosome"/>
</dbReference>
<evidence type="ECO:0000313" key="3">
    <source>
        <dbReference type="Proteomes" id="UP000254069"/>
    </source>
</evidence>
<dbReference type="Proteomes" id="UP000254069">
    <property type="component" value="Unassembled WGS sequence"/>
</dbReference>
<name>A0A380BL97_9GAMM</name>
<dbReference type="CDD" id="cd00580">
    <property type="entry name" value="CHMI"/>
    <property type="match status" value="1"/>
</dbReference>
<accession>A0A380BL97</accession>